<reference evidence="2 3" key="1">
    <citation type="submission" date="2016-07" db="EMBL/GenBank/DDBJ databases">
        <title>Draft genome of the white-rot fungus Obba rivulosa 3A-2.</title>
        <authorList>
            <consortium name="DOE Joint Genome Institute"/>
            <person name="Miettinen O."/>
            <person name="Riley R."/>
            <person name="Acob R."/>
            <person name="Barry K."/>
            <person name="Cullen D."/>
            <person name="De Vries R."/>
            <person name="Hainaut M."/>
            <person name="Hatakka A."/>
            <person name="Henrissat B."/>
            <person name="Hilden K."/>
            <person name="Kuo R."/>
            <person name="Labutti K."/>
            <person name="Lipzen A."/>
            <person name="Makela M.R."/>
            <person name="Sandor L."/>
            <person name="Spatafora J.W."/>
            <person name="Grigoriev I.V."/>
            <person name="Hibbett D.S."/>
        </authorList>
    </citation>
    <scope>NUCLEOTIDE SEQUENCE [LARGE SCALE GENOMIC DNA]</scope>
    <source>
        <strain evidence="2 3">3A-2</strain>
    </source>
</reference>
<dbReference type="OrthoDB" id="3266602at2759"/>
<proteinExistence type="predicted"/>
<name>A0A8E2AVZ9_9APHY</name>
<accession>A0A8E2AVZ9</accession>
<feature type="region of interest" description="Disordered" evidence="1">
    <location>
        <begin position="341"/>
        <end position="361"/>
    </location>
</feature>
<feature type="compositionally biased region" description="Acidic residues" evidence="1">
    <location>
        <begin position="263"/>
        <end position="279"/>
    </location>
</feature>
<evidence type="ECO:0000313" key="3">
    <source>
        <dbReference type="Proteomes" id="UP000250043"/>
    </source>
</evidence>
<organism evidence="2 3">
    <name type="scientific">Obba rivulosa</name>
    <dbReference type="NCBI Taxonomy" id="1052685"/>
    <lineage>
        <taxon>Eukaryota</taxon>
        <taxon>Fungi</taxon>
        <taxon>Dikarya</taxon>
        <taxon>Basidiomycota</taxon>
        <taxon>Agaricomycotina</taxon>
        <taxon>Agaricomycetes</taxon>
        <taxon>Polyporales</taxon>
        <taxon>Gelatoporiaceae</taxon>
        <taxon>Obba</taxon>
    </lineage>
</organism>
<feature type="region of interest" description="Disordered" evidence="1">
    <location>
        <begin position="435"/>
        <end position="481"/>
    </location>
</feature>
<gene>
    <name evidence="2" type="ORF">OBBRIDRAFT_484751</name>
</gene>
<feature type="compositionally biased region" description="Low complexity" evidence="1">
    <location>
        <begin position="202"/>
        <end position="215"/>
    </location>
</feature>
<dbReference type="EMBL" id="KV722376">
    <property type="protein sequence ID" value="OCH91981.1"/>
    <property type="molecule type" value="Genomic_DNA"/>
</dbReference>
<feature type="compositionally biased region" description="Low complexity" evidence="1">
    <location>
        <begin position="68"/>
        <end position="77"/>
    </location>
</feature>
<feature type="compositionally biased region" description="Polar residues" evidence="1">
    <location>
        <begin position="118"/>
        <end position="129"/>
    </location>
</feature>
<feature type="compositionally biased region" description="Polar residues" evidence="1">
    <location>
        <begin position="224"/>
        <end position="246"/>
    </location>
</feature>
<protein>
    <submittedName>
        <fullName evidence="2">Uncharacterized protein</fullName>
    </submittedName>
</protein>
<feature type="region of interest" description="Disordered" evidence="1">
    <location>
        <begin position="68"/>
        <end position="147"/>
    </location>
</feature>
<keyword evidence="3" id="KW-1185">Reference proteome</keyword>
<evidence type="ECO:0000313" key="2">
    <source>
        <dbReference type="EMBL" id="OCH91981.1"/>
    </source>
</evidence>
<sequence>MKAFRTVSRFSLMTGRVLMQGPQQFAPRACSTKGCMELVPPESRWSRCATCGLQKWRKLRDRMVNGYASASKTSAASKGKEQEGPPNRNPPDAKRPSLGDRNSSSRILDIPMAPNLTLVENATDISTSPGRKVGQDSIPSDKLDTSVPAVEVEDHNIKMVDGTDTSDQAAGLIVSRGQPTNILEASIASLPPLKESGPDTTSVSPPASPAISKASGRLLDSDQRLTSPTAVSAARSSPAVQSSTTKGDAALDSDSELTSLNDSSDEGESEIDPDESEEEPLAKVVAKKKPPRVRLIVRPPPTAPVATVCGTNRCQNLLYPTSRWKLCDPCRSYFRRYQRKRREGTEEGQPRHHNEQAGDSPVMPLFSEIRATEMRICTIRGCGNVLLPLEEYRWKMCERCRSRTRDDAHTQRWGDAAVALPVASGDVVMADVEDEAAVPRKRPRADSGATKQQIAGHAATAPDGERSKYKKRKTKDKASDRQRVAKLQFSEASAYQHLPTLLETLQERFSSFMVAQAHYLRFKLMHRPEKDKMYPVLFAFDGEYSVVADPSGGPVDTLVRRIVLQVQSTVGMDFRPAGVITGPDWAVISKFSCVHELQIPVPLPAPDPDPESPDTPTKESIGIMLKQMVGELEIIVAWDRRHRRIPGQRFVIRLRLLG</sequence>
<evidence type="ECO:0000256" key="1">
    <source>
        <dbReference type="SAM" id="MobiDB-lite"/>
    </source>
</evidence>
<dbReference type="Proteomes" id="UP000250043">
    <property type="component" value="Unassembled WGS sequence"/>
</dbReference>
<feature type="compositionally biased region" description="Basic and acidic residues" evidence="1">
    <location>
        <begin position="343"/>
        <end position="356"/>
    </location>
</feature>
<dbReference type="AlphaFoldDB" id="A0A8E2AVZ9"/>
<feature type="region of interest" description="Disordered" evidence="1">
    <location>
        <begin position="191"/>
        <end position="287"/>
    </location>
</feature>